<reference evidence="1" key="1">
    <citation type="submission" date="2021-02" db="EMBL/GenBank/DDBJ databases">
        <authorList>
            <person name="Dougan E. K."/>
            <person name="Rhodes N."/>
            <person name="Thang M."/>
            <person name="Chan C."/>
        </authorList>
    </citation>
    <scope>NUCLEOTIDE SEQUENCE</scope>
</reference>
<feature type="non-terminal residue" evidence="1">
    <location>
        <position position="1"/>
    </location>
</feature>
<dbReference type="OrthoDB" id="432124at2759"/>
<feature type="non-terminal residue" evidence="1">
    <location>
        <position position="69"/>
    </location>
</feature>
<dbReference type="Gene3D" id="3.40.50.150">
    <property type="entry name" value="Vaccinia Virus protein VP39"/>
    <property type="match status" value="1"/>
</dbReference>
<evidence type="ECO:0000313" key="1">
    <source>
        <dbReference type="EMBL" id="CAE7794574.1"/>
    </source>
</evidence>
<comment type="caution">
    <text evidence="1">The sequence shown here is derived from an EMBL/GenBank/DDBJ whole genome shotgun (WGS) entry which is preliminary data.</text>
</comment>
<dbReference type="AlphaFoldDB" id="A0A812YSX6"/>
<gene>
    <name evidence="1" type="ORF">SNEC2469_LOCUS23378</name>
</gene>
<accession>A0A812YSX6</accession>
<proteinExistence type="predicted"/>
<dbReference type="Proteomes" id="UP000601435">
    <property type="component" value="Unassembled WGS sequence"/>
</dbReference>
<sequence length="69" mass="8028">VLDAARRHFGLDDLGVDVRRCDAMEVLQKDKQQFDVVIDDIFVGYARSVHKPRWMLQRGLRLAAKHVRP</sequence>
<evidence type="ECO:0000313" key="2">
    <source>
        <dbReference type="Proteomes" id="UP000601435"/>
    </source>
</evidence>
<organism evidence="1 2">
    <name type="scientific">Symbiodinium necroappetens</name>
    <dbReference type="NCBI Taxonomy" id="1628268"/>
    <lineage>
        <taxon>Eukaryota</taxon>
        <taxon>Sar</taxon>
        <taxon>Alveolata</taxon>
        <taxon>Dinophyceae</taxon>
        <taxon>Suessiales</taxon>
        <taxon>Symbiodiniaceae</taxon>
        <taxon>Symbiodinium</taxon>
    </lineage>
</organism>
<keyword evidence="2" id="KW-1185">Reference proteome</keyword>
<name>A0A812YSX6_9DINO</name>
<dbReference type="EMBL" id="CAJNJA010043544">
    <property type="protein sequence ID" value="CAE7794574.1"/>
    <property type="molecule type" value="Genomic_DNA"/>
</dbReference>
<protein>
    <submittedName>
        <fullName evidence="1">Uncharacterized protein</fullName>
    </submittedName>
</protein>
<dbReference type="InterPro" id="IPR029063">
    <property type="entry name" value="SAM-dependent_MTases_sf"/>
</dbReference>
<dbReference type="SUPFAM" id="SSF53335">
    <property type="entry name" value="S-adenosyl-L-methionine-dependent methyltransferases"/>
    <property type="match status" value="1"/>
</dbReference>